<gene>
    <name evidence="1" type="ORF">G3I29_35540</name>
</gene>
<protein>
    <submittedName>
        <fullName evidence="1">Uncharacterized protein</fullName>
    </submittedName>
</protein>
<accession>A0A6N9UES8</accession>
<proteinExistence type="predicted"/>
<sequence>MSSSRAAAHGRRPLENSPPAGFWEDLGMFINKGPEADVTAAPGWHEVFRRGVREPNDLVGEVRTAVEHGMHDPVDSLEMVSAAVETTGATVTALSSPWSLYTPQDAATVAAGLFVQLEHQARALQELGYAVGRIAGRGETVLPAPAGPGQEANLADALVALQSVSQQVRALVAHHAPGTVRALDTAQSFAPVPADVHETVVAVAELLAEQHTGTVTLNRRHEEGAFEDSEDGFGCGCDITLHTAEEEYTFYRGDCAWSIVKDSDGRDLGDGSTVYDAHETLSVSLKTAHPQQLADSVLRIIADDQQEPADFTGGLRSMPTGGS</sequence>
<dbReference type="AlphaFoldDB" id="A0A6N9UES8"/>
<evidence type="ECO:0000313" key="1">
    <source>
        <dbReference type="EMBL" id="NEA20663.1"/>
    </source>
</evidence>
<dbReference type="Proteomes" id="UP000471293">
    <property type="component" value="Unassembled WGS sequence"/>
</dbReference>
<reference evidence="1 2" key="1">
    <citation type="submission" date="2020-01" db="EMBL/GenBank/DDBJ databases">
        <title>Insect and environment-associated Actinomycetes.</title>
        <authorList>
            <person name="Currrie C."/>
            <person name="Chevrette M."/>
            <person name="Carlson C."/>
            <person name="Stubbendieck R."/>
            <person name="Wendt-Pienkowski E."/>
        </authorList>
    </citation>
    <scope>NUCLEOTIDE SEQUENCE [LARGE SCALE GENOMIC DNA]</scope>
    <source>
        <strain evidence="1 2">SID11342</strain>
    </source>
</reference>
<dbReference type="EMBL" id="JAAGLQ010000746">
    <property type="protein sequence ID" value="NEA20663.1"/>
    <property type="molecule type" value="Genomic_DNA"/>
</dbReference>
<organism evidence="1 2">
    <name type="scientific">Streptomyces halstedii</name>
    <dbReference type="NCBI Taxonomy" id="1944"/>
    <lineage>
        <taxon>Bacteria</taxon>
        <taxon>Bacillati</taxon>
        <taxon>Actinomycetota</taxon>
        <taxon>Actinomycetes</taxon>
        <taxon>Kitasatosporales</taxon>
        <taxon>Streptomycetaceae</taxon>
        <taxon>Streptomyces</taxon>
    </lineage>
</organism>
<name>A0A6N9UES8_STRHA</name>
<evidence type="ECO:0000313" key="2">
    <source>
        <dbReference type="Proteomes" id="UP000471293"/>
    </source>
</evidence>
<comment type="caution">
    <text evidence="1">The sequence shown here is derived from an EMBL/GenBank/DDBJ whole genome shotgun (WGS) entry which is preliminary data.</text>
</comment>